<evidence type="ECO:0000313" key="2">
    <source>
        <dbReference type="Proteomes" id="UP001187192"/>
    </source>
</evidence>
<dbReference type="EMBL" id="BTGU01000002">
    <property type="protein sequence ID" value="GMN28693.1"/>
    <property type="molecule type" value="Genomic_DNA"/>
</dbReference>
<reference evidence="1" key="1">
    <citation type="submission" date="2023-07" db="EMBL/GenBank/DDBJ databases">
        <title>draft genome sequence of fig (Ficus carica).</title>
        <authorList>
            <person name="Takahashi T."/>
            <person name="Nishimura K."/>
        </authorList>
    </citation>
    <scope>NUCLEOTIDE SEQUENCE</scope>
</reference>
<gene>
    <name evidence="1" type="ORF">TIFTF001_002144</name>
</gene>
<dbReference type="Proteomes" id="UP001187192">
    <property type="component" value="Unassembled WGS sequence"/>
</dbReference>
<proteinExistence type="predicted"/>
<dbReference type="AlphaFoldDB" id="A0AA87ZLI1"/>
<keyword evidence="2" id="KW-1185">Reference proteome</keyword>
<protein>
    <submittedName>
        <fullName evidence="1">Uncharacterized protein</fullName>
    </submittedName>
</protein>
<organism evidence="1 2">
    <name type="scientific">Ficus carica</name>
    <name type="common">Common fig</name>
    <dbReference type="NCBI Taxonomy" id="3494"/>
    <lineage>
        <taxon>Eukaryota</taxon>
        <taxon>Viridiplantae</taxon>
        <taxon>Streptophyta</taxon>
        <taxon>Embryophyta</taxon>
        <taxon>Tracheophyta</taxon>
        <taxon>Spermatophyta</taxon>
        <taxon>Magnoliopsida</taxon>
        <taxon>eudicotyledons</taxon>
        <taxon>Gunneridae</taxon>
        <taxon>Pentapetalae</taxon>
        <taxon>rosids</taxon>
        <taxon>fabids</taxon>
        <taxon>Rosales</taxon>
        <taxon>Moraceae</taxon>
        <taxon>Ficeae</taxon>
        <taxon>Ficus</taxon>
    </lineage>
</organism>
<sequence length="89" mass="9589">MPNASNPLFSPSLSLVVVVDLAGTLVRISPVGASREEAVAGEDDELGVLTTTRTDDADINRDCVAILPSCDRGHFDRGRSQLHRRCQRA</sequence>
<comment type="caution">
    <text evidence="1">The sequence shown here is derived from an EMBL/GenBank/DDBJ whole genome shotgun (WGS) entry which is preliminary data.</text>
</comment>
<name>A0AA87ZLI1_FICCA</name>
<evidence type="ECO:0000313" key="1">
    <source>
        <dbReference type="EMBL" id="GMN28693.1"/>
    </source>
</evidence>
<accession>A0AA87ZLI1</accession>